<dbReference type="Proteomes" id="UP000315628">
    <property type="component" value="Unassembled WGS sequence"/>
</dbReference>
<name>A0A560W810_9MICO</name>
<dbReference type="PROSITE" id="PS51186">
    <property type="entry name" value="GNAT"/>
    <property type="match status" value="1"/>
</dbReference>
<proteinExistence type="predicted"/>
<accession>A0A560W810</accession>
<reference evidence="2 3" key="1">
    <citation type="submission" date="2019-06" db="EMBL/GenBank/DDBJ databases">
        <title>Sequencing the genomes of 1000 actinobacteria strains.</title>
        <authorList>
            <person name="Klenk H.-P."/>
        </authorList>
    </citation>
    <scope>NUCLEOTIDE SEQUENCE [LARGE SCALE GENOMIC DNA]</scope>
    <source>
        <strain evidence="2 3">DSM 18935</strain>
    </source>
</reference>
<dbReference type="InterPro" id="IPR000182">
    <property type="entry name" value="GNAT_dom"/>
</dbReference>
<dbReference type="CDD" id="cd04301">
    <property type="entry name" value="NAT_SF"/>
    <property type="match status" value="1"/>
</dbReference>
<dbReference type="GO" id="GO:1990189">
    <property type="term" value="F:protein N-terminal-serine acetyltransferase activity"/>
    <property type="evidence" value="ECO:0007669"/>
    <property type="project" value="TreeGrafter"/>
</dbReference>
<evidence type="ECO:0000313" key="3">
    <source>
        <dbReference type="Proteomes" id="UP000315628"/>
    </source>
</evidence>
<feature type="domain" description="N-acetyltransferase" evidence="1">
    <location>
        <begin position="35"/>
        <end position="191"/>
    </location>
</feature>
<evidence type="ECO:0000313" key="2">
    <source>
        <dbReference type="EMBL" id="TWD13748.1"/>
    </source>
</evidence>
<dbReference type="GO" id="GO:0008999">
    <property type="term" value="F:protein-N-terminal-alanine acetyltransferase activity"/>
    <property type="evidence" value="ECO:0007669"/>
    <property type="project" value="TreeGrafter"/>
</dbReference>
<dbReference type="InterPro" id="IPR016181">
    <property type="entry name" value="Acyl_CoA_acyltransferase"/>
</dbReference>
<dbReference type="Gene3D" id="3.40.630.30">
    <property type="match status" value="1"/>
</dbReference>
<dbReference type="RefSeq" id="WP_144857813.1">
    <property type="nucleotide sequence ID" value="NZ_BAAAYT010000002.1"/>
</dbReference>
<dbReference type="Pfam" id="PF13302">
    <property type="entry name" value="Acetyltransf_3"/>
    <property type="match status" value="1"/>
</dbReference>
<protein>
    <submittedName>
        <fullName evidence="2">RimJ/RimL family protein N-acetyltransferase</fullName>
    </submittedName>
</protein>
<dbReference type="InterPro" id="IPR051908">
    <property type="entry name" value="Ribosomal_N-acetyltransferase"/>
</dbReference>
<dbReference type="EMBL" id="VIUW01000004">
    <property type="protein sequence ID" value="TWD13748.1"/>
    <property type="molecule type" value="Genomic_DNA"/>
</dbReference>
<dbReference type="SUPFAM" id="SSF55729">
    <property type="entry name" value="Acyl-CoA N-acyltransferases (Nat)"/>
    <property type="match status" value="1"/>
</dbReference>
<comment type="caution">
    <text evidence="2">The sequence shown here is derived from an EMBL/GenBank/DDBJ whole genome shotgun (WGS) entry which is preliminary data.</text>
</comment>
<dbReference type="OrthoDB" id="9795199at2"/>
<dbReference type="PANTHER" id="PTHR43441">
    <property type="entry name" value="RIBOSOMAL-PROTEIN-SERINE ACETYLTRANSFERASE"/>
    <property type="match status" value="1"/>
</dbReference>
<organism evidence="2 3">
    <name type="scientific">Marihabitans asiaticum</name>
    <dbReference type="NCBI Taxonomy" id="415218"/>
    <lineage>
        <taxon>Bacteria</taxon>
        <taxon>Bacillati</taxon>
        <taxon>Actinomycetota</taxon>
        <taxon>Actinomycetes</taxon>
        <taxon>Micrococcales</taxon>
        <taxon>Intrasporangiaceae</taxon>
        <taxon>Marihabitans</taxon>
    </lineage>
</organism>
<dbReference type="PANTHER" id="PTHR43441:SF2">
    <property type="entry name" value="FAMILY ACETYLTRANSFERASE, PUTATIVE (AFU_ORTHOLOGUE AFUA_7G00850)-RELATED"/>
    <property type="match status" value="1"/>
</dbReference>
<dbReference type="AlphaFoldDB" id="A0A560W810"/>
<gene>
    <name evidence="2" type="ORF">FB557_2381</name>
</gene>
<evidence type="ECO:0000259" key="1">
    <source>
        <dbReference type="PROSITE" id="PS51186"/>
    </source>
</evidence>
<sequence>MTPHLDAAGLPVGRPVPDWQPPPALEAVELTGRHVSLRPLRPGDDAPGLYDALGGTEIPAALFTYLGVDPPGSLTETVGVLDAALSMPDSAAFALVVAGQVVGMASYLRITPAHGCVEIGNILYSPVLQRTTAATEAMHLLAEHAFASGYRRYEWKCDALNAPSRAAALRLGFAFEGVFRDAMVYKGRNRDTAWYSITAPEWPAIRDAQRRWLDTAQDGSPTTSLSALTADLRDATAG</sequence>
<keyword evidence="3" id="KW-1185">Reference proteome</keyword>
<keyword evidence="2" id="KW-0808">Transferase</keyword>